<dbReference type="FunFam" id="3.30.1490.20:FF:000001">
    <property type="entry name" value="Carbamoyl-phosphate synthase large chain"/>
    <property type="match status" value="1"/>
</dbReference>
<feature type="binding site" evidence="18">
    <location>
        <position position="833"/>
    </location>
    <ligand>
        <name>Mn(2+)</name>
        <dbReference type="ChEBI" id="CHEBI:29035"/>
        <label>3</label>
    </ligand>
</feature>
<dbReference type="PROSITE" id="PS00866">
    <property type="entry name" value="CPSASE_1"/>
    <property type="match status" value="1"/>
</dbReference>
<reference evidence="21" key="1">
    <citation type="submission" date="2020-06" db="EMBL/GenBank/DDBJ databases">
        <title>Unique genomic features of the anaerobic methanotrophic archaea.</title>
        <authorList>
            <person name="Chadwick G.L."/>
            <person name="Skennerton C.T."/>
            <person name="Laso-Perez R."/>
            <person name="Leu A.O."/>
            <person name="Speth D.R."/>
            <person name="Yu H."/>
            <person name="Morgan-Lang C."/>
            <person name="Hatzenpichler R."/>
            <person name="Goudeau D."/>
            <person name="Malmstrom R."/>
            <person name="Brazelton W.J."/>
            <person name="Woyke T."/>
            <person name="Hallam S.J."/>
            <person name="Tyson G.W."/>
            <person name="Wegener G."/>
            <person name="Boetius A."/>
            <person name="Orphan V."/>
        </authorList>
    </citation>
    <scope>NUCLEOTIDE SEQUENCE</scope>
</reference>
<evidence type="ECO:0000256" key="1">
    <source>
        <dbReference type="ARBA" id="ARBA00001936"/>
    </source>
</evidence>
<dbReference type="GO" id="GO:0046872">
    <property type="term" value="F:metal ion binding"/>
    <property type="evidence" value="ECO:0007669"/>
    <property type="project" value="UniProtKB-KW"/>
</dbReference>
<dbReference type="NCBIfam" id="TIGR01369">
    <property type="entry name" value="CPSaseII_lrg"/>
    <property type="match status" value="1"/>
</dbReference>
<feature type="binding site" evidence="18">
    <location>
        <position position="284"/>
    </location>
    <ligand>
        <name>Mg(2+)</name>
        <dbReference type="ChEBI" id="CHEBI:18420"/>
        <label>1</label>
    </ligand>
</feature>
<comment type="domain">
    <text evidence="18">The large subunit is composed of 2 ATP-grasp domains that are involved in binding the 2 ATP molecules needed for carbamoyl phosphate synthesis. The N-terminal ATP-grasp domain (referred to as the carboxyphosphate synthetic component) catalyzes the ATP-dependent phosphorylation of hydrogencarbonate to carboxyphosphate and the subsequent nucleophilic attack by ammonia to form a carbamate intermediate. The C-terminal ATP-grasp domain (referred to as the carbamoyl phosphate synthetic component) then catalyzes the phosphorylation of carbamate with the second ATP to form the end product carbamoyl phosphate. The reactive and unstable enzyme intermediates are sequentially channeled from one active site to the next through the interior of the protein over a distance of at least 96 A.</text>
</comment>
<dbReference type="NCBIfam" id="NF003671">
    <property type="entry name" value="PRK05294.1"/>
    <property type="match status" value="1"/>
</dbReference>
<comment type="cofactor">
    <cofactor evidence="18">
        <name>Mg(2+)</name>
        <dbReference type="ChEBI" id="CHEBI:18420"/>
    </cofactor>
    <cofactor evidence="18">
        <name>Mn(2+)</name>
        <dbReference type="ChEBI" id="CHEBI:29035"/>
    </cofactor>
    <text evidence="18">Binds 4 Mg(2+) or Mn(2+) ions per subunit.</text>
</comment>
<dbReference type="CDD" id="cd01424">
    <property type="entry name" value="MGS_CPS_II"/>
    <property type="match status" value="1"/>
</dbReference>
<feature type="domain" description="ATP-grasp" evidence="19">
    <location>
        <begin position="671"/>
        <end position="862"/>
    </location>
</feature>
<dbReference type="GO" id="GO:0004088">
    <property type="term" value="F:carbamoyl-phosphate synthase (glutamine-hydrolyzing) activity"/>
    <property type="evidence" value="ECO:0007669"/>
    <property type="project" value="UniProtKB-UniRule"/>
</dbReference>
<comment type="catalytic activity">
    <reaction evidence="15 18">
        <text>hydrogencarbonate + NH4(+) + 2 ATP = carbamoyl phosphate + 2 ADP + phosphate + 2 H(+)</text>
        <dbReference type="Rhea" id="RHEA:18029"/>
        <dbReference type="ChEBI" id="CHEBI:15378"/>
        <dbReference type="ChEBI" id="CHEBI:17544"/>
        <dbReference type="ChEBI" id="CHEBI:28938"/>
        <dbReference type="ChEBI" id="CHEBI:30616"/>
        <dbReference type="ChEBI" id="CHEBI:43474"/>
        <dbReference type="ChEBI" id="CHEBI:58228"/>
        <dbReference type="ChEBI" id="CHEBI:456216"/>
        <dbReference type="EC" id="6.3.4.16"/>
    </reaction>
</comment>
<dbReference type="AlphaFoldDB" id="A0A7G9Z3S9"/>
<feature type="binding site" evidence="18">
    <location>
        <position position="298"/>
    </location>
    <ligand>
        <name>Mn(2+)</name>
        <dbReference type="ChEBI" id="CHEBI:29035"/>
        <label>2</label>
    </ligand>
</feature>
<evidence type="ECO:0000256" key="9">
    <source>
        <dbReference type="ARBA" id="ARBA00022737"/>
    </source>
</evidence>
<dbReference type="PROSITE" id="PS00867">
    <property type="entry name" value="CPSASE_2"/>
    <property type="match status" value="2"/>
</dbReference>
<sequence>MPKAEDVKKVLVIGSGPIQIGQAAEFDFSGSQACRALREEGVEVVLVNSNPATIMTDFEMAEVIYIEPLLADVVAKVVEKERPDGILAGLGGQTALNLTAELAELGVLSKYNVKVLGTPLEAIYDAEDRERFKQTMERINEPIPRGVTVTSVAEAEEVATELGLPVIIRPSYTLGGTGGGIARTLDELRGIVSYGLQISRIHQVLVEESVLGWKEIEYEVMRDANDTCITICNMENLDAMGIHTGESIVVTPTQTLTDEEHQMLRSASLRIIRALRVEGGCNVQLALKDGSYRVIEVNPRVSRSSALASKATGYPIARVAAKIAIGLHLDEIRNDVTEETPASFEPAIDYVVVKIPRWPFDKFSNADRTLTTSMKSTGEVMAIGRTFEEALQKALRSLDIDKDFGAGYENWSETELKRLLEIPTDDRIFAIYEALKRGISIKAISELSCIDPFFINKIDKIVQMETKLKANLRENMRKAKRMGFTDERIASLTGRSSEEISDLRRKEGLLPTYKMVDTCAAEFEAKTPYFYSSYEQECELKHSTRKKVLIIGAGPIRIGQGIEFDYCTVHAVKALKEEGIETHIINNNPETVSTDYDTSDKLFFEPLTFEDVMNVIEKENYDGVMVQFGGQTSVNLAVPLKKELGRLGAKTIIMGTDPENMDMAEDRERFSKFLLRLQIPQADNGYATSLEGAKEVVLRIGFPVLVRPSYVLGGRAMEIVYDEEELIRYMREAVRVSKEKPVLIDKFLEKATEIDVDAVCDGEEVLIGAIMEHIEEAGVHSGDSACVIPPQSLSADVIETVRDYTRRIALGLQIQGLLNLQMAVKDDVVYVLEVNPRSSRTIPYVAKATGVPLAKFAAKVMLGHKLRDLDVKEVELGHVAVKEVVLPFLKFTGVDTILGPEMKSTGEVMGIDDEFDKAFFKSELAAYNPLPLDMGSIVFISVCEEDREEIEDVAQNLKKAGLAIVGTKGTVESLRQCGIDAKKLKKLQDGSPNVIEMMHSQEIKLVINTPTDKQSYKDGSQIRRACIELGVPYITTMQAAKAAASAILGMKSGEMEVKSINEYFTK</sequence>
<dbReference type="UniPathway" id="UPA00070">
    <property type="reaction ID" value="UER00115"/>
</dbReference>
<feature type="binding site" evidence="18">
    <location>
        <position position="175"/>
    </location>
    <ligand>
        <name>ATP</name>
        <dbReference type="ChEBI" id="CHEBI:30616"/>
        <label>1</label>
    </ligand>
</feature>
<comment type="catalytic activity">
    <reaction evidence="18">
        <text>hydrogencarbonate + L-glutamine + 2 ATP + H2O = carbamoyl phosphate + L-glutamate + 2 ADP + phosphate + 2 H(+)</text>
        <dbReference type="Rhea" id="RHEA:18633"/>
        <dbReference type="ChEBI" id="CHEBI:15377"/>
        <dbReference type="ChEBI" id="CHEBI:15378"/>
        <dbReference type="ChEBI" id="CHEBI:17544"/>
        <dbReference type="ChEBI" id="CHEBI:29985"/>
        <dbReference type="ChEBI" id="CHEBI:30616"/>
        <dbReference type="ChEBI" id="CHEBI:43474"/>
        <dbReference type="ChEBI" id="CHEBI:58228"/>
        <dbReference type="ChEBI" id="CHEBI:58359"/>
        <dbReference type="ChEBI" id="CHEBI:456216"/>
        <dbReference type="EC" id="6.3.5.5"/>
    </reaction>
</comment>
<organism evidence="21">
    <name type="scientific">Candidatus Methanophaga sp. ANME-1 ERB7</name>
    <dbReference type="NCBI Taxonomy" id="2759913"/>
    <lineage>
        <taxon>Archaea</taxon>
        <taxon>Methanobacteriati</taxon>
        <taxon>Methanobacteriota</taxon>
        <taxon>Stenosarchaea group</taxon>
        <taxon>Methanomicrobia</taxon>
        <taxon>Candidatus Methanophagales</taxon>
        <taxon>Candidatus Methanophagaceae</taxon>
        <taxon>Candidatus Methanophaga</taxon>
    </lineage>
</organism>
<evidence type="ECO:0000256" key="5">
    <source>
        <dbReference type="ARBA" id="ARBA00022571"/>
    </source>
</evidence>
<dbReference type="PROSITE" id="PS50975">
    <property type="entry name" value="ATP_GRASP"/>
    <property type="match status" value="2"/>
</dbReference>
<keyword evidence="14" id="KW-0464">Manganese</keyword>
<feature type="binding site" evidence="18">
    <location>
        <position position="835"/>
    </location>
    <ligand>
        <name>Mg(2+)</name>
        <dbReference type="ChEBI" id="CHEBI:18420"/>
        <label>4</label>
    </ligand>
</feature>
<dbReference type="SUPFAM" id="SSF56059">
    <property type="entry name" value="Glutathione synthetase ATP-binding domain-like"/>
    <property type="match status" value="2"/>
</dbReference>
<evidence type="ECO:0000256" key="10">
    <source>
        <dbReference type="ARBA" id="ARBA00022741"/>
    </source>
</evidence>
<dbReference type="SUPFAM" id="SSF48108">
    <property type="entry name" value="Carbamoyl phosphate synthetase, large subunit connection domain"/>
    <property type="match status" value="1"/>
</dbReference>
<dbReference type="Pfam" id="PF25596">
    <property type="entry name" value="CPSase_L_D1"/>
    <property type="match status" value="2"/>
</dbReference>
<dbReference type="SMART" id="SM00851">
    <property type="entry name" value="MGS"/>
    <property type="match status" value="1"/>
</dbReference>
<feature type="binding site" evidence="18">
    <location>
        <position position="781"/>
    </location>
    <ligand>
        <name>ATP</name>
        <dbReference type="ChEBI" id="CHEBI:30616"/>
        <label>2</label>
    </ligand>
</feature>
<proteinExistence type="inferred from homology"/>
<feature type="binding site" evidence="18">
    <location>
        <position position="746"/>
    </location>
    <ligand>
        <name>ATP</name>
        <dbReference type="ChEBI" id="CHEBI:30616"/>
        <label>2</label>
    </ligand>
</feature>
<feature type="domain" description="MGS-like" evidence="20">
    <location>
        <begin position="928"/>
        <end position="1066"/>
    </location>
</feature>
<dbReference type="InterPro" id="IPR033937">
    <property type="entry name" value="MGS_CPS_CarB"/>
</dbReference>
<keyword evidence="13 18" id="KW-0665">Pyrimidine biosynthesis</keyword>
<feature type="binding site" evidence="18">
    <location>
        <position position="176"/>
    </location>
    <ligand>
        <name>ATP</name>
        <dbReference type="ChEBI" id="CHEBI:30616"/>
        <label>1</label>
    </ligand>
</feature>
<dbReference type="InterPro" id="IPR058047">
    <property type="entry name" value="CPSase_preATP-grasp"/>
</dbReference>
<gene>
    <name evidence="18 21" type="primary">carB</name>
    <name evidence="21" type="ORF">PADEGAKA_00015</name>
</gene>
<comment type="function">
    <text evidence="16 18">Large subunit of the glutamine-dependent carbamoyl phosphate synthetase (CPSase). CPSase catalyzes the formation of carbamoyl phosphate from the ammonia moiety of glutamine, carbonate, and phosphate donated by ATP, constituting the first step of 2 biosynthetic pathways, one leading to arginine and/or urea and the other to pyrimidine nucleotides. The large subunit (synthetase) binds the substrates ammonia (free or transferred from glutamine from the small subunit), hydrogencarbonate and ATP and carries out an ATP-coupled ligase reaction, activating hydrogencarbonate by forming carboxy phosphate which reacts with ammonia to form carbamoyl phosphate.</text>
</comment>
<feature type="binding site" evidence="18">
    <location>
        <position position="242"/>
    </location>
    <ligand>
        <name>ATP</name>
        <dbReference type="ChEBI" id="CHEBI:30616"/>
        <label>1</label>
    </ligand>
</feature>
<dbReference type="EC" id="6.3.4.16" evidence="18"/>
<dbReference type="InterPro" id="IPR005479">
    <property type="entry name" value="CPAse_ATP-bd"/>
</dbReference>
<dbReference type="FunFam" id="3.30.470.20:FF:000001">
    <property type="entry name" value="Carbamoyl-phosphate synthase large chain"/>
    <property type="match status" value="1"/>
</dbReference>
<feature type="binding site" evidence="18">
    <location>
        <position position="284"/>
    </location>
    <ligand>
        <name>ATP</name>
        <dbReference type="ChEBI" id="CHEBI:30616"/>
        <label>1</label>
    </ligand>
</feature>
<keyword evidence="6 18" id="KW-0436">Ligase</keyword>
<keyword evidence="5 18" id="KW-0055">Arginine biosynthesis</keyword>
<dbReference type="InterPro" id="IPR016185">
    <property type="entry name" value="PreATP-grasp_dom_sf"/>
</dbReference>
<feature type="binding site" evidence="18">
    <location>
        <position position="780"/>
    </location>
    <ligand>
        <name>ATP</name>
        <dbReference type="ChEBI" id="CHEBI:30616"/>
        <label>2</label>
    </ligand>
</feature>
<keyword evidence="9 18" id="KW-0677">Repeat</keyword>
<dbReference type="Pfam" id="PF02786">
    <property type="entry name" value="CPSase_L_D2"/>
    <property type="match status" value="2"/>
</dbReference>
<dbReference type="Gene3D" id="1.10.1030.10">
    <property type="entry name" value="Carbamoyl-phosphate synthetase, large subunit oligomerisation domain"/>
    <property type="match status" value="1"/>
</dbReference>
<dbReference type="InterPro" id="IPR036897">
    <property type="entry name" value="CarbamoylP_synth_lsu_oligo_sf"/>
</dbReference>
<feature type="binding site" evidence="18">
    <location>
        <position position="129"/>
    </location>
    <ligand>
        <name>ATP</name>
        <dbReference type="ChEBI" id="CHEBI:30616"/>
        <label>1</label>
    </ligand>
</feature>
<name>A0A7G9Z3S9_9EURY</name>
<feature type="binding site" evidence="18">
    <location>
        <position position="298"/>
    </location>
    <ligand>
        <name>Mg(2+)</name>
        <dbReference type="ChEBI" id="CHEBI:18420"/>
        <label>2</label>
    </ligand>
</feature>
<evidence type="ECO:0000256" key="2">
    <source>
        <dbReference type="ARBA" id="ARBA00004812"/>
    </source>
</evidence>
<keyword evidence="10 18" id="KW-0547">Nucleotide-binding</keyword>
<feature type="binding site" evidence="18">
    <location>
        <position position="833"/>
    </location>
    <ligand>
        <name>ATP</name>
        <dbReference type="ChEBI" id="CHEBI:30616"/>
        <label>2</label>
    </ligand>
</feature>
<feature type="binding site" evidence="18">
    <location>
        <position position="210"/>
    </location>
    <ligand>
        <name>ATP</name>
        <dbReference type="ChEBI" id="CHEBI:30616"/>
        <label>1</label>
    </ligand>
</feature>
<comment type="pathway">
    <text evidence="3 18">Amino-acid biosynthesis; L-arginine biosynthesis; carbamoyl phosphate from bicarbonate: step 1/1.</text>
</comment>
<feature type="binding site" evidence="18">
    <location>
        <position position="284"/>
    </location>
    <ligand>
        <name>Mn(2+)</name>
        <dbReference type="ChEBI" id="CHEBI:29035"/>
        <label>1</label>
    </ligand>
</feature>
<feature type="binding site" evidence="18">
    <location>
        <position position="833"/>
    </location>
    <ligand>
        <name>Mg(2+)</name>
        <dbReference type="ChEBI" id="CHEBI:18420"/>
        <label>4</label>
    </ligand>
</feature>
<feature type="binding site" evidence="18">
    <location>
        <position position="296"/>
    </location>
    <ligand>
        <name>ATP</name>
        <dbReference type="ChEBI" id="CHEBI:30616"/>
        <label>1</label>
    </ligand>
</feature>
<comment type="subunit">
    <text evidence="17 18">Composed of two chains; the small (or glutamine) chain promotes the hydrolysis of glutamine to ammonia, which is used by the large (or ammonia) chain to synthesize carbamoyl phosphate. Tetramer of heterodimers (alpha,beta)4.</text>
</comment>
<dbReference type="InterPro" id="IPR006275">
    <property type="entry name" value="CPSase_lsu"/>
</dbReference>
<evidence type="ECO:0000256" key="11">
    <source>
        <dbReference type="ARBA" id="ARBA00022840"/>
    </source>
</evidence>
<dbReference type="GO" id="GO:0005524">
    <property type="term" value="F:ATP binding"/>
    <property type="evidence" value="ECO:0007669"/>
    <property type="project" value="UniProtKB-UniRule"/>
</dbReference>
<dbReference type="Pfam" id="PF02142">
    <property type="entry name" value="MGS"/>
    <property type="match status" value="1"/>
</dbReference>
<evidence type="ECO:0000256" key="16">
    <source>
        <dbReference type="ARBA" id="ARBA00057223"/>
    </source>
</evidence>
<dbReference type="SUPFAM" id="SSF52440">
    <property type="entry name" value="PreATP-grasp domain"/>
    <property type="match status" value="2"/>
</dbReference>
<feature type="binding site" evidence="18">
    <location>
        <position position="753"/>
    </location>
    <ligand>
        <name>ATP</name>
        <dbReference type="ChEBI" id="CHEBI:30616"/>
        <label>2</label>
    </ligand>
</feature>
<keyword evidence="12" id="KW-0460">Magnesium</keyword>
<dbReference type="PANTHER" id="PTHR11405:SF53">
    <property type="entry name" value="CARBAMOYL-PHOSPHATE SYNTHASE [AMMONIA], MITOCHONDRIAL"/>
    <property type="match status" value="1"/>
</dbReference>
<dbReference type="HAMAP" id="MF_01210_B">
    <property type="entry name" value="CPSase_L_chain_B"/>
    <property type="match status" value="1"/>
</dbReference>
<feature type="region of interest" description="Carboxyphosphate synthetic domain" evidence="18">
    <location>
        <begin position="1"/>
        <end position="399"/>
    </location>
</feature>
<evidence type="ECO:0000256" key="13">
    <source>
        <dbReference type="ARBA" id="ARBA00022975"/>
    </source>
</evidence>
<dbReference type="GO" id="GO:0006526">
    <property type="term" value="P:L-arginine biosynthetic process"/>
    <property type="evidence" value="ECO:0007669"/>
    <property type="project" value="UniProtKB-UniRule"/>
</dbReference>
<feature type="domain" description="ATP-grasp" evidence="19">
    <location>
        <begin position="133"/>
        <end position="325"/>
    </location>
</feature>
<evidence type="ECO:0000256" key="3">
    <source>
        <dbReference type="ARBA" id="ARBA00005077"/>
    </source>
</evidence>
<feature type="binding site" evidence="18">
    <location>
        <position position="833"/>
    </location>
    <ligand>
        <name>Mn(2+)</name>
        <dbReference type="ChEBI" id="CHEBI:29035"/>
        <label>4</label>
    </ligand>
</feature>
<feature type="binding site" evidence="18">
    <location>
        <position position="296"/>
    </location>
    <ligand>
        <name>Mn(2+)</name>
        <dbReference type="ChEBI" id="CHEBI:29035"/>
        <label>2</label>
    </ligand>
</feature>
<evidence type="ECO:0000256" key="4">
    <source>
        <dbReference type="ARBA" id="ARBA00009799"/>
    </source>
</evidence>
<feature type="binding site" evidence="18">
    <location>
        <position position="821"/>
    </location>
    <ligand>
        <name>Mn(2+)</name>
        <dbReference type="ChEBI" id="CHEBI:29035"/>
        <label>3</label>
    </ligand>
</feature>
<feature type="binding site" evidence="18">
    <location>
        <position position="833"/>
    </location>
    <ligand>
        <name>Mg(2+)</name>
        <dbReference type="ChEBI" id="CHEBI:18420"/>
        <label>3</label>
    </ligand>
</feature>
<evidence type="ECO:0000256" key="7">
    <source>
        <dbReference type="ARBA" id="ARBA00022605"/>
    </source>
</evidence>
<comment type="cofactor">
    <cofactor evidence="1">
        <name>Mn(2+)</name>
        <dbReference type="ChEBI" id="CHEBI:29035"/>
    </cofactor>
</comment>
<evidence type="ECO:0000256" key="15">
    <source>
        <dbReference type="ARBA" id="ARBA00047359"/>
    </source>
</evidence>
<evidence type="ECO:0000256" key="17">
    <source>
        <dbReference type="ARBA" id="ARBA00062056"/>
    </source>
</evidence>
<evidence type="ECO:0000256" key="6">
    <source>
        <dbReference type="ARBA" id="ARBA00022598"/>
    </source>
</evidence>
<feature type="binding site" evidence="18">
    <location>
        <position position="707"/>
    </location>
    <ligand>
        <name>ATP</name>
        <dbReference type="ChEBI" id="CHEBI:30616"/>
        <label>2</label>
    </ligand>
</feature>
<dbReference type="PRINTS" id="PR00098">
    <property type="entry name" value="CPSASE"/>
</dbReference>
<dbReference type="Gene3D" id="3.30.470.20">
    <property type="entry name" value="ATP-grasp fold, B domain"/>
    <property type="match status" value="2"/>
</dbReference>
<dbReference type="UniPathway" id="UPA00068">
    <property type="reaction ID" value="UER00171"/>
</dbReference>
<dbReference type="GO" id="GO:0006541">
    <property type="term" value="P:glutamine metabolic process"/>
    <property type="evidence" value="ECO:0007669"/>
    <property type="project" value="TreeGrafter"/>
</dbReference>
<dbReference type="InterPro" id="IPR011761">
    <property type="entry name" value="ATP-grasp"/>
</dbReference>
<evidence type="ECO:0000259" key="20">
    <source>
        <dbReference type="PROSITE" id="PS51855"/>
    </source>
</evidence>
<feature type="region of interest" description="Allosteric domain" evidence="18">
    <location>
        <begin position="931"/>
        <end position="1066"/>
    </location>
</feature>
<dbReference type="GO" id="GO:0005737">
    <property type="term" value="C:cytoplasm"/>
    <property type="evidence" value="ECO:0007669"/>
    <property type="project" value="TreeGrafter"/>
</dbReference>
<dbReference type="InterPro" id="IPR005480">
    <property type="entry name" value="CPSase_lsu_oligo"/>
</dbReference>
<feature type="binding site" evidence="18">
    <location>
        <position position="208"/>
    </location>
    <ligand>
        <name>ATP</name>
        <dbReference type="ChEBI" id="CHEBI:30616"/>
        <label>1</label>
    </ligand>
</feature>
<dbReference type="GO" id="GO:0044205">
    <property type="term" value="P:'de novo' UMP biosynthetic process"/>
    <property type="evidence" value="ECO:0007669"/>
    <property type="project" value="UniProtKB-UniRule"/>
</dbReference>
<keyword evidence="11 18" id="KW-0067">ATP-binding</keyword>
<feature type="binding site" evidence="18">
    <location>
        <position position="835"/>
    </location>
    <ligand>
        <name>Mn(2+)</name>
        <dbReference type="ChEBI" id="CHEBI:29035"/>
        <label>4</label>
    </ligand>
</feature>
<dbReference type="PROSITE" id="PS51855">
    <property type="entry name" value="MGS"/>
    <property type="match status" value="1"/>
</dbReference>
<dbReference type="InterPro" id="IPR005483">
    <property type="entry name" value="CPSase_dom"/>
</dbReference>
<dbReference type="InterPro" id="IPR036914">
    <property type="entry name" value="MGS-like_dom_sf"/>
</dbReference>
<dbReference type="InterPro" id="IPR011607">
    <property type="entry name" value="MGS-like_dom"/>
</dbReference>
<feature type="binding site" evidence="18">
    <location>
        <position position="748"/>
    </location>
    <ligand>
        <name>ATP</name>
        <dbReference type="ChEBI" id="CHEBI:30616"/>
        <label>2</label>
    </ligand>
</feature>
<feature type="binding site" evidence="18">
    <location>
        <position position="296"/>
    </location>
    <ligand>
        <name>Mg(2+)</name>
        <dbReference type="ChEBI" id="CHEBI:18420"/>
        <label>2</label>
    </ligand>
</feature>
<comment type="caution">
    <text evidence="18">Lacks conserved residue(s) required for the propagation of feature annotation.</text>
</comment>
<feature type="binding site" evidence="18">
    <location>
        <position position="296"/>
    </location>
    <ligand>
        <name>Mn(2+)</name>
        <dbReference type="ChEBI" id="CHEBI:29035"/>
        <label>1</label>
    </ligand>
</feature>
<feature type="binding site" evidence="18">
    <location>
        <position position="169"/>
    </location>
    <ligand>
        <name>ATP</name>
        <dbReference type="ChEBI" id="CHEBI:30616"/>
        <label>1</label>
    </ligand>
</feature>
<dbReference type="FunFam" id="3.30.470.20:FF:000013">
    <property type="entry name" value="Carbamoyl-phosphate synthase large chain"/>
    <property type="match status" value="1"/>
</dbReference>
<dbReference type="PANTHER" id="PTHR11405">
    <property type="entry name" value="CARBAMOYLTRANSFERASE FAMILY MEMBER"/>
    <property type="match status" value="1"/>
</dbReference>
<dbReference type="GO" id="GO:0004087">
    <property type="term" value="F:carbamoyl-phosphate synthase (ammonia) activity"/>
    <property type="evidence" value="ECO:0007669"/>
    <property type="project" value="UniProtKB-EC"/>
</dbReference>
<dbReference type="Gene3D" id="3.40.50.1380">
    <property type="entry name" value="Methylglyoxal synthase-like domain"/>
    <property type="match status" value="1"/>
</dbReference>
<feature type="binding site" evidence="18">
    <location>
        <position position="241"/>
    </location>
    <ligand>
        <name>ATP</name>
        <dbReference type="ChEBI" id="CHEBI:30616"/>
        <label>1</label>
    </ligand>
</feature>
<feature type="binding site" evidence="18">
    <location>
        <position position="296"/>
    </location>
    <ligand>
        <name>Mg(2+)</name>
        <dbReference type="ChEBI" id="CHEBI:18420"/>
        <label>1</label>
    </ligand>
</feature>
<dbReference type="SUPFAM" id="SSF52335">
    <property type="entry name" value="Methylglyoxal synthase-like"/>
    <property type="match status" value="1"/>
</dbReference>
<accession>A0A7G9Z3S9</accession>
<dbReference type="Gene3D" id="3.40.50.20">
    <property type="match status" value="2"/>
</dbReference>
<feature type="binding site" evidence="18">
    <location>
        <position position="821"/>
    </location>
    <ligand>
        <name>ATP</name>
        <dbReference type="ChEBI" id="CHEBI:30616"/>
        <label>2</label>
    </ligand>
</feature>
<keyword evidence="8" id="KW-0479">Metal-binding</keyword>
<dbReference type="SMART" id="SM01096">
    <property type="entry name" value="CPSase_L_D3"/>
    <property type="match status" value="1"/>
</dbReference>
<feature type="binding site" evidence="18">
    <location>
        <position position="215"/>
    </location>
    <ligand>
        <name>ATP</name>
        <dbReference type="ChEBI" id="CHEBI:30616"/>
        <label>1</label>
    </ligand>
</feature>
<dbReference type="HAMAP" id="MF_01210_A">
    <property type="entry name" value="CPSase_L_chain_A"/>
    <property type="match status" value="1"/>
</dbReference>
<dbReference type="EC" id="6.3.5.5" evidence="18"/>
<dbReference type="NCBIfam" id="NF009455">
    <property type="entry name" value="PRK12815.1"/>
    <property type="match status" value="1"/>
</dbReference>
<evidence type="ECO:0000259" key="19">
    <source>
        <dbReference type="PROSITE" id="PS50975"/>
    </source>
</evidence>
<dbReference type="EMBL" id="MT631598">
    <property type="protein sequence ID" value="QNO54913.1"/>
    <property type="molecule type" value="Genomic_DNA"/>
</dbReference>
<feature type="binding site" evidence="18">
    <location>
        <position position="778"/>
    </location>
    <ligand>
        <name>ATP</name>
        <dbReference type="ChEBI" id="CHEBI:30616"/>
        <label>2</label>
    </ligand>
</feature>
<feature type="binding site" evidence="18">
    <location>
        <position position="243"/>
    </location>
    <ligand>
        <name>ATP</name>
        <dbReference type="ChEBI" id="CHEBI:30616"/>
        <label>1</label>
    </ligand>
</feature>
<evidence type="ECO:0000256" key="12">
    <source>
        <dbReference type="ARBA" id="ARBA00022842"/>
    </source>
</evidence>
<protein>
    <recommendedName>
        <fullName evidence="18">Carbamoyl phosphate synthase large chain</fullName>
        <ecNumber evidence="18">6.3.4.16</ecNumber>
        <ecNumber evidence="18">6.3.5.5</ecNumber>
    </recommendedName>
    <alternativeName>
        <fullName evidence="18">Carbamoyl phosphate synthetase ammonia chain</fullName>
    </alternativeName>
</protein>
<evidence type="ECO:0000313" key="21">
    <source>
        <dbReference type="EMBL" id="QNO54913.1"/>
    </source>
</evidence>
<evidence type="ECO:0000256" key="8">
    <source>
        <dbReference type="ARBA" id="ARBA00022723"/>
    </source>
</evidence>
<dbReference type="Pfam" id="PF02787">
    <property type="entry name" value="CPSase_L_D3"/>
    <property type="match status" value="1"/>
</dbReference>
<dbReference type="FunFam" id="1.10.1030.10:FF:000002">
    <property type="entry name" value="Carbamoyl-phosphate synthase large chain"/>
    <property type="match status" value="1"/>
</dbReference>
<feature type="binding site" evidence="18">
    <location>
        <position position="821"/>
    </location>
    <ligand>
        <name>Mg(2+)</name>
        <dbReference type="ChEBI" id="CHEBI:18420"/>
        <label>3</label>
    </ligand>
</feature>
<evidence type="ECO:0000256" key="14">
    <source>
        <dbReference type="ARBA" id="ARBA00023211"/>
    </source>
</evidence>
<comment type="similarity">
    <text evidence="4 18">Belongs to the CarB family.</text>
</comment>
<evidence type="ECO:0000256" key="18">
    <source>
        <dbReference type="HAMAP-Rule" id="MF_01210"/>
    </source>
</evidence>
<comment type="pathway">
    <text evidence="2 18">Pyrimidine metabolism; UMP biosynthesis via de novo pathway; (S)-dihydroorotate from bicarbonate: step 1/3.</text>
</comment>
<feature type="binding site" evidence="18">
    <location>
        <position position="779"/>
    </location>
    <ligand>
        <name>ATP</name>
        <dbReference type="ChEBI" id="CHEBI:30616"/>
        <label>2</label>
    </ligand>
</feature>
<keyword evidence="7 18" id="KW-0028">Amino-acid biosynthesis</keyword>
<dbReference type="FunFam" id="3.40.50.20:FF:000001">
    <property type="entry name" value="Carbamoyl-phosphate synthase large chain"/>
    <property type="match status" value="2"/>
</dbReference>